<dbReference type="Pfam" id="PF02518">
    <property type="entry name" value="HATPase_c"/>
    <property type="match status" value="1"/>
</dbReference>
<dbReference type="EC" id="2.7.13.3" evidence="2"/>
<evidence type="ECO:0000256" key="4">
    <source>
        <dbReference type="ARBA" id="ARBA00022679"/>
    </source>
</evidence>
<dbReference type="PANTHER" id="PTHR43065">
    <property type="entry name" value="SENSOR HISTIDINE KINASE"/>
    <property type="match status" value="1"/>
</dbReference>
<organism evidence="10 11">
    <name type="scientific">Chryseolinea serpens</name>
    <dbReference type="NCBI Taxonomy" id="947013"/>
    <lineage>
        <taxon>Bacteria</taxon>
        <taxon>Pseudomonadati</taxon>
        <taxon>Bacteroidota</taxon>
        <taxon>Cytophagia</taxon>
        <taxon>Cytophagales</taxon>
        <taxon>Fulvivirgaceae</taxon>
        <taxon>Chryseolinea</taxon>
    </lineage>
</organism>
<keyword evidence="6 10" id="KW-0418">Kinase</keyword>
<keyword evidence="8" id="KW-0902">Two-component regulatory system</keyword>
<dbReference type="Pfam" id="PF00512">
    <property type="entry name" value="HisKA"/>
    <property type="match status" value="1"/>
</dbReference>
<dbReference type="InterPro" id="IPR036890">
    <property type="entry name" value="HATPase_C_sf"/>
</dbReference>
<sequence>MNTADIKLKERVKELKCLYDLSKIAWEADNDLNAILTKTLAILPQAMQYPEVAEVCIVANKTHYATKGFSKCHHPMTTTLGIGKKKYGTIQIGYRVPLKGKKAKYAFLTEEKNLVRIVARELSLFIKRAAIEEDKQKLEMQLQHSERLAFVGELSAGIAHELNEPLGRILGFAQLIKKTGALDEQNESDIERIIKASLYTREIIKKLMIFSRQMPRQINAVNLNTIVSNILYFIDIRFQSRGIKMVEKLDPHLPQIQADEVQMSQVLVNLITNAIHAMTRGGQITVTTKRKKNHVSLTVNDTGTGMLPEVRKKIFEPFYSTKPVGQGTGLGLSVVLGIVEDHKGKIVVSSTAGKGSKFEVLLPLKQNGK</sequence>
<dbReference type="SUPFAM" id="SSF47384">
    <property type="entry name" value="Homodimeric domain of signal transducing histidine kinase"/>
    <property type="match status" value="1"/>
</dbReference>
<dbReference type="InterPro" id="IPR004358">
    <property type="entry name" value="Sig_transdc_His_kin-like_C"/>
</dbReference>
<dbReference type="GO" id="GO:0000155">
    <property type="term" value="F:phosphorelay sensor kinase activity"/>
    <property type="evidence" value="ECO:0007669"/>
    <property type="project" value="InterPro"/>
</dbReference>
<evidence type="ECO:0000256" key="1">
    <source>
        <dbReference type="ARBA" id="ARBA00000085"/>
    </source>
</evidence>
<dbReference type="Gene3D" id="1.10.287.130">
    <property type="match status" value="1"/>
</dbReference>
<dbReference type="SUPFAM" id="SSF55874">
    <property type="entry name" value="ATPase domain of HSP90 chaperone/DNA topoisomerase II/histidine kinase"/>
    <property type="match status" value="1"/>
</dbReference>
<evidence type="ECO:0000256" key="8">
    <source>
        <dbReference type="ARBA" id="ARBA00023012"/>
    </source>
</evidence>
<feature type="domain" description="Histidine kinase" evidence="9">
    <location>
        <begin position="157"/>
        <end position="366"/>
    </location>
</feature>
<dbReference type="CDD" id="cd00082">
    <property type="entry name" value="HisKA"/>
    <property type="match status" value="1"/>
</dbReference>
<accession>A0A1M5VKG4</accession>
<evidence type="ECO:0000256" key="2">
    <source>
        <dbReference type="ARBA" id="ARBA00012438"/>
    </source>
</evidence>
<evidence type="ECO:0000259" key="9">
    <source>
        <dbReference type="PROSITE" id="PS50109"/>
    </source>
</evidence>
<proteinExistence type="predicted"/>
<comment type="catalytic activity">
    <reaction evidence="1">
        <text>ATP + protein L-histidine = ADP + protein N-phospho-L-histidine.</text>
        <dbReference type="EC" id="2.7.13.3"/>
    </reaction>
</comment>
<dbReference type="Proteomes" id="UP000184212">
    <property type="component" value="Unassembled WGS sequence"/>
</dbReference>
<dbReference type="Gene3D" id="3.30.565.10">
    <property type="entry name" value="Histidine kinase-like ATPase, C-terminal domain"/>
    <property type="match status" value="1"/>
</dbReference>
<dbReference type="InterPro" id="IPR003661">
    <property type="entry name" value="HisK_dim/P_dom"/>
</dbReference>
<dbReference type="InterPro" id="IPR005467">
    <property type="entry name" value="His_kinase_dom"/>
</dbReference>
<dbReference type="SMART" id="SM00388">
    <property type="entry name" value="HisKA"/>
    <property type="match status" value="1"/>
</dbReference>
<dbReference type="AlphaFoldDB" id="A0A1M5VKG4"/>
<keyword evidence="3" id="KW-0597">Phosphoprotein</keyword>
<dbReference type="STRING" id="947013.SAMN04488109_5165"/>
<keyword evidence="7" id="KW-0067">ATP-binding</keyword>
<dbReference type="PROSITE" id="PS50109">
    <property type="entry name" value="HIS_KIN"/>
    <property type="match status" value="1"/>
</dbReference>
<name>A0A1M5VKG4_9BACT</name>
<dbReference type="SMART" id="SM00387">
    <property type="entry name" value="HATPase_c"/>
    <property type="match status" value="1"/>
</dbReference>
<dbReference type="PRINTS" id="PR00344">
    <property type="entry name" value="BCTRLSENSOR"/>
</dbReference>
<evidence type="ECO:0000256" key="3">
    <source>
        <dbReference type="ARBA" id="ARBA00022553"/>
    </source>
</evidence>
<evidence type="ECO:0000256" key="5">
    <source>
        <dbReference type="ARBA" id="ARBA00022741"/>
    </source>
</evidence>
<evidence type="ECO:0000313" key="11">
    <source>
        <dbReference type="Proteomes" id="UP000184212"/>
    </source>
</evidence>
<dbReference type="EMBL" id="FQWQ01000004">
    <property type="protein sequence ID" value="SHH75534.1"/>
    <property type="molecule type" value="Genomic_DNA"/>
</dbReference>
<dbReference type="InterPro" id="IPR003594">
    <property type="entry name" value="HATPase_dom"/>
</dbReference>
<dbReference type="InterPro" id="IPR036097">
    <property type="entry name" value="HisK_dim/P_sf"/>
</dbReference>
<evidence type="ECO:0000313" key="10">
    <source>
        <dbReference type="EMBL" id="SHH75534.1"/>
    </source>
</evidence>
<protein>
    <recommendedName>
        <fullName evidence="2">histidine kinase</fullName>
        <ecNumber evidence="2">2.7.13.3</ecNumber>
    </recommendedName>
</protein>
<gene>
    <name evidence="10" type="ORF">SAMN04488109_5165</name>
</gene>
<dbReference type="FunFam" id="3.30.565.10:FF:000006">
    <property type="entry name" value="Sensor histidine kinase WalK"/>
    <property type="match status" value="1"/>
</dbReference>
<keyword evidence="5" id="KW-0547">Nucleotide-binding</keyword>
<evidence type="ECO:0000256" key="7">
    <source>
        <dbReference type="ARBA" id="ARBA00022840"/>
    </source>
</evidence>
<dbReference type="PANTHER" id="PTHR43065:SF46">
    <property type="entry name" value="C4-DICARBOXYLATE TRANSPORT SENSOR PROTEIN DCTB"/>
    <property type="match status" value="1"/>
</dbReference>
<keyword evidence="11" id="KW-1185">Reference proteome</keyword>
<dbReference type="GO" id="GO:0005524">
    <property type="term" value="F:ATP binding"/>
    <property type="evidence" value="ECO:0007669"/>
    <property type="project" value="UniProtKB-KW"/>
</dbReference>
<evidence type="ECO:0000256" key="6">
    <source>
        <dbReference type="ARBA" id="ARBA00022777"/>
    </source>
</evidence>
<reference evidence="10 11" key="1">
    <citation type="submission" date="2016-11" db="EMBL/GenBank/DDBJ databases">
        <authorList>
            <person name="Jaros S."/>
            <person name="Januszkiewicz K."/>
            <person name="Wedrychowicz H."/>
        </authorList>
    </citation>
    <scope>NUCLEOTIDE SEQUENCE [LARGE SCALE GENOMIC DNA]</scope>
    <source>
        <strain evidence="10 11">DSM 24574</strain>
    </source>
</reference>
<keyword evidence="4" id="KW-0808">Transferase</keyword>
<dbReference type="OrthoDB" id="9806995at2"/>
<dbReference type="RefSeq" id="WP_073140291.1">
    <property type="nucleotide sequence ID" value="NZ_FQWQ01000004.1"/>
</dbReference>